<evidence type="ECO:0000313" key="2">
    <source>
        <dbReference type="Proteomes" id="UP000238326"/>
    </source>
</evidence>
<dbReference type="Proteomes" id="UP000238326">
    <property type="component" value="Unassembled WGS sequence"/>
</dbReference>
<gene>
    <name evidence="1" type="ORF">C6P61_00390</name>
</gene>
<proteinExistence type="predicted"/>
<evidence type="ECO:0000313" key="1">
    <source>
        <dbReference type="EMBL" id="PRD70578.1"/>
    </source>
</evidence>
<name>A0A2S9KJF3_9BURK</name>
<organism evidence="1 2">
    <name type="scientific">Malikia spinosa</name>
    <dbReference type="NCBI Taxonomy" id="86180"/>
    <lineage>
        <taxon>Bacteria</taxon>
        <taxon>Pseudomonadati</taxon>
        <taxon>Pseudomonadota</taxon>
        <taxon>Betaproteobacteria</taxon>
        <taxon>Burkholderiales</taxon>
        <taxon>Comamonadaceae</taxon>
        <taxon>Malikia</taxon>
    </lineage>
</organism>
<reference evidence="1 2" key="1">
    <citation type="submission" date="2018-03" db="EMBL/GenBank/DDBJ databases">
        <title>Comparative genomics illustrates the genes involved in a hyperalkaliphilic mechanisms of Serpentinomonas isolated from highly-alkaline calcium-rich serpentinized springs.</title>
        <authorList>
            <person name="Suzuki S."/>
            <person name="Ishii S."/>
            <person name="Walworth N."/>
            <person name="Bird L."/>
            <person name="Kuenen J.G."/>
            <person name="Nealson K.H."/>
        </authorList>
    </citation>
    <scope>NUCLEOTIDE SEQUENCE [LARGE SCALE GENOMIC DNA]</scope>
    <source>
        <strain evidence="1 2">83</strain>
    </source>
</reference>
<keyword evidence="2" id="KW-1185">Reference proteome</keyword>
<dbReference type="EMBL" id="PVLR01000001">
    <property type="protein sequence ID" value="PRD70578.1"/>
    <property type="molecule type" value="Genomic_DNA"/>
</dbReference>
<accession>A0A2S9KJF3</accession>
<dbReference type="RefSeq" id="WP_105727944.1">
    <property type="nucleotide sequence ID" value="NZ_PVLR01000001.1"/>
</dbReference>
<comment type="caution">
    <text evidence="1">The sequence shown here is derived from an EMBL/GenBank/DDBJ whole genome shotgun (WGS) entry which is preliminary data.</text>
</comment>
<protein>
    <submittedName>
        <fullName evidence="1">Uncharacterized protein</fullName>
    </submittedName>
</protein>
<sequence>MGAVIGLAWLCASCADGYAPNQAPRILDFSMSQQEALKALNLIAESPLVDQPIRFKSESACALQGERKRLIGWKSLRSIPLQGSKAELSKSGYEESYSVSMKPAQGGEALIMEGLPLFEALDVKWIVNHLQSLCVSGVQKTL</sequence>
<dbReference type="AlphaFoldDB" id="A0A2S9KJF3"/>